<dbReference type="InterPro" id="IPR036890">
    <property type="entry name" value="HATPase_C_sf"/>
</dbReference>
<comment type="subcellular location">
    <subcellularLocation>
        <location evidence="2">Cell membrane</location>
        <topology evidence="2">Multi-pass membrane protein</topology>
    </subcellularLocation>
</comment>
<dbReference type="Gene3D" id="3.30.565.10">
    <property type="entry name" value="Histidine kinase-like ATPase, C-terminal domain"/>
    <property type="match status" value="1"/>
</dbReference>
<evidence type="ECO:0000256" key="11">
    <source>
        <dbReference type="ARBA" id="ARBA00023136"/>
    </source>
</evidence>
<comment type="catalytic activity">
    <reaction evidence="1">
        <text>ATP + protein L-histidine = ADP + protein N-phospho-L-histidine.</text>
        <dbReference type="EC" id="2.7.13.3"/>
    </reaction>
</comment>
<dbReference type="CDD" id="cd17546">
    <property type="entry name" value="REC_hyHK_CKI1_RcsC-like"/>
    <property type="match status" value="1"/>
</dbReference>
<proteinExistence type="predicted"/>
<feature type="transmembrane region" description="Helical" evidence="13">
    <location>
        <begin position="40"/>
        <end position="57"/>
    </location>
</feature>
<dbReference type="InterPro" id="IPR003594">
    <property type="entry name" value="HATPase_dom"/>
</dbReference>
<evidence type="ECO:0000256" key="9">
    <source>
        <dbReference type="ARBA" id="ARBA00022989"/>
    </source>
</evidence>
<dbReference type="Pfam" id="PF02518">
    <property type="entry name" value="HATPase_c"/>
    <property type="match status" value="1"/>
</dbReference>
<evidence type="ECO:0000259" key="15">
    <source>
        <dbReference type="PROSITE" id="PS50110"/>
    </source>
</evidence>
<evidence type="ECO:0000313" key="16">
    <source>
        <dbReference type="EMBL" id="NBN65096.1"/>
    </source>
</evidence>
<dbReference type="PANTHER" id="PTHR45339:SF1">
    <property type="entry name" value="HYBRID SIGNAL TRANSDUCTION HISTIDINE KINASE J"/>
    <property type="match status" value="1"/>
</dbReference>
<gene>
    <name evidence="16" type="ORF">GWI71_15500</name>
</gene>
<dbReference type="InterPro" id="IPR005467">
    <property type="entry name" value="His_kinase_dom"/>
</dbReference>
<keyword evidence="6 13" id="KW-0812">Transmembrane</keyword>
<sequence>MAETDRGRWLQARLNRWTGEFERPADEAAYARATYRETLGSARIGIIASTLASLSFLPLDVELIAAPDLYLFVGIRFALLLACIAALVALIRYPSLQAVLAVTYLQQGLFYFLNAVIFDHPALTRHGGLLLPLMAVALPVLLPGRLWQASLMGAYAALVSLLFWGVLRTPPETPRDLGVILLVTSVGFFVGVAARAQLNRMRRDEFLHIERERRTNLELLAAKEAAEAGARAKSDFLAVMSHEIRTPMNGILGMVRLILDEPISDSQRQRLQVVLRSAEALRVTLDDVLDLSKLDQGAAPCEQVPMDLARVVHDVCDLMRPRAEDKGLVLTAALDADVPALVLGDPARLRQVLMNLVGNAVKFTGAGAVSIRVRRRPAAAAMARPWLEIVVEDTGIGIAPQQLGQLFQPFVQADASIHRRFGGSGLGLAISKRLVEAMGGAIGVSSEPDRGSRFTVDLPLLEAPPGSAVPAVASQDRPAAGGQRRLSLLLVEDNEINQQVAAGLLARAGHRCTVAPGGMEALARLAEETFDAVLMDLQMPGLDGFETTRRIRALPAGGSLPIIALTANAMPEDVARSQAAGMNGHLAKPIRPDDLARVLDRLAGGRISLPEGSDVLLVGTADPMARRRLEGLGLRVFPMADSAAALTILTARRFPLVVLQADAGAPALRERLASLGGGCRLAHWRPAASGGPEPQTGELLLDAASEDDDLRAMLLDGPVAPEGSTDLGALFDDVKIRALQSLFLRNMVEQREALDQHGAEGDQIAAIAHRVKGSAANMGFADLADAAGALLTASRADRPGALSRLCSRLDDTIHSMDRALSGPRPEDGTDRGE</sequence>
<dbReference type="SUPFAM" id="SSF55874">
    <property type="entry name" value="ATPase domain of HSP90 chaperone/DNA topoisomerase II/histidine kinase"/>
    <property type="match status" value="1"/>
</dbReference>
<evidence type="ECO:0000256" key="6">
    <source>
        <dbReference type="ARBA" id="ARBA00022692"/>
    </source>
</evidence>
<dbReference type="PANTHER" id="PTHR45339">
    <property type="entry name" value="HYBRID SIGNAL TRANSDUCTION HISTIDINE KINASE J"/>
    <property type="match status" value="1"/>
</dbReference>
<dbReference type="InterPro" id="IPR003661">
    <property type="entry name" value="HisK_dim/P_dom"/>
</dbReference>
<keyword evidence="4" id="KW-1003">Cell membrane</keyword>
<dbReference type="CDD" id="cd00082">
    <property type="entry name" value="HisKA"/>
    <property type="match status" value="1"/>
</dbReference>
<dbReference type="PROSITE" id="PS50110">
    <property type="entry name" value="RESPONSE_REGULATORY"/>
    <property type="match status" value="1"/>
</dbReference>
<feature type="domain" description="Histidine kinase" evidence="14">
    <location>
        <begin position="239"/>
        <end position="462"/>
    </location>
</feature>
<comment type="caution">
    <text evidence="16">The sequence shown here is derived from an EMBL/GenBank/DDBJ whole genome shotgun (WGS) entry which is preliminary data.</text>
</comment>
<evidence type="ECO:0000256" key="5">
    <source>
        <dbReference type="ARBA" id="ARBA00022553"/>
    </source>
</evidence>
<dbReference type="EC" id="2.7.13.3" evidence="3"/>
<dbReference type="Gene3D" id="1.20.120.160">
    <property type="entry name" value="HPT domain"/>
    <property type="match status" value="1"/>
</dbReference>
<keyword evidence="5 12" id="KW-0597">Phosphoprotein</keyword>
<dbReference type="InterPro" id="IPR004358">
    <property type="entry name" value="Sig_transdc_His_kin-like_C"/>
</dbReference>
<dbReference type="RefSeq" id="WP_161677099.1">
    <property type="nucleotide sequence ID" value="NZ_JAABLP010000004.1"/>
</dbReference>
<dbReference type="SMART" id="SM00388">
    <property type="entry name" value="HisKA"/>
    <property type="match status" value="1"/>
</dbReference>
<protein>
    <recommendedName>
        <fullName evidence="3">histidine kinase</fullName>
        <ecNumber evidence="3">2.7.13.3</ecNumber>
    </recommendedName>
</protein>
<accession>A0ABW9ZJV4</accession>
<organism evidence="16 17">
    <name type="scientific">Pannonibacter tanglangensis</name>
    <dbReference type="NCBI Taxonomy" id="2750084"/>
    <lineage>
        <taxon>Bacteria</taxon>
        <taxon>Pseudomonadati</taxon>
        <taxon>Pseudomonadota</taxon>
        <taxon>Alphaproteobacteria</taxon>
        <taxon>Hyphomicrobiales</taxon>
        <taxon>Stappiaceae</taxon>
        <taxon>Pannonibacter</taxon>
    </lineage>
</organism>
<dbReference type="SUPFAM" id="SSF47226">
    <property type="entry name" value="Histidine-containing phosphotransfer domain, HPT domain"/>
    <property type="match status" value="1"/>
</dbReference>
<feature type="transmembrane region" description="Helical" evidence="13">
    <location>
        <begin position="149"/>
        <end position="167"/>
    </location>
</feature>
<dbReference type="Pfam" id="PF00512">
    <property type="entry name" value="HisKA"/>
    <property type="match status" value="1"/>
</dbReference>
<name>A0ABW9ZJV4_9HYPH</name>
<dbReference type="SUPFAM" id="SSF47384">
    <property type="entry name" value="Homodimeric domain of signal transducing histidine kinase"/>
    <property type="match status" value="1"/>
</dbReference>
<evidence type="ECO:0000256" key="13">
    <source>
        <dbReference type="SAM" id="Phobius"/>
    </source>
</evidence>
<evidence type="ECO:0000256" key="7">
    <source>
        <dbReference type="ARBA" id="ARBA00022741"/>
    </source>
</evidence>
<evidence type="ECO:0000313" key="17">
    <source>
        <dbReference type="Proteomes" id="UP000541347"/>
    </source>
</evidence>
<dbReference type="SMART" id="SM00448">
    <property type="entry name" value="REC"/>
    <property type="match status" value="1"/>
</dbReference>
<evidence type="ECO:0000259" key="14">
    <source>
        <dbReference type="PROSITE" id="PS50109"/>
    </source>
</evidence>
<keyword evidence="11 13" id="KW-0472">Membrane</keyword>
<dbReference type="InterPro" id="IPR008207">
    <property type="entry name" value="Sig_transdc_His_kin_Hpt_dom"/>
</dbReference>
<dbReference type="InterPro" id="IPR001789">
    <property type="entry name" value="Sig_transdc_resp-reg_receiver"/>
</dbReference>
<dbReference type="PRINTS" id="PR00344">
    <property type="entry name" value="BCTRLSENSOR"/>
</dbReference>
<feature type="domain" description="Response regulatory" evidence="15">
    <location>
        <begin position="487"/>
        <end position="603"/>
    </location>
</feature>
<evidence type="ECO:0000256" key="3">
    <source>
        <dbReference type="ARBA" id="ARBA00012438"/>
    </source>
</evidence>
<evidence type="ECO:0000256" key="2">
    <source>
        <dbReference type="ARBA" id="ARBA00004651"/>
    </source>
</evidence>
<dbReference type="Proteomes" id="UP000541347">
    <property type="component" value="Unassembled WGS sequence"/>
</dbReference>
<dbReference type="InterPro" id="IPR011006">
    <property type="entry name" value="CheY-like_superfamily"/>
</dbReference>
<evidence type="ECO:0000256" key="12">
    <source>
        <dbReference type="PROSITE-ProRule" id="PRU00169"/>
    </source>
</evidence>
<dbReference type="Pfam" id="PF01627">
    <property type="entry name" value="Hpt"/>
    <property type="match status" value="1"/>
</dbReference>
<keyword evidence="10" id="KW-0902">Two-component regulatory system</keyword>
<feature type="transmembrane region" description="Helical" evidence="13">
    <location>
        <begin position="98"/>
        <end position="117"/>
    </location>
</feature>
<dbReference type="Gene3D" id="1.10.287.130">
    <property type="match status" value="1"/>
</dbReference>
<keyword evidence="9 13" id="KW-1133">Transmembrane helix</keyword>
<dbReference type="InterPro" id="IPR036097">
    <property type="entry name" value="HisK_dim/P_sf"/>
</dbReference>
<keyword evidence="17" id="KW-1185">Reference proteome</keyword>
<feature type="transmembrane region" description="Helical" evidence="13">
    <location>
        <begin position="69"/>
        <end position="91"/>
    </location>
</feature>
<dbReference type="Pfam" id="PF00072">
    <property type="entry name" value="Response_reg"/>
    <property type="match status" value="1"/>
</dbReference>
<feature type="modified residue" description="4-aspartylphosphate" evidence="12">
    <location>
        <position position="536"/>
    </location>
</feature>
<dbReference type="PROSITE" id="PS50109">
    <property type="entry name" value="HIS_KIN"/>
    <property type="match status" value="1"/>
</dbReference>
<dbReference type="SUPFAM" id="SSF52172">
    <property type="entry name" value="CheY-like"/>
    <property type="match status" value="1"/>
</dbReference>
<dbReference type="EMBL" id="JAABLP010000004">
    <property type="protein sequence ID" value="NBN65096.1"/>
    <property type="molecule type" value="Genomic_DNA"/>
</dbReference>
<evidence type="ECO:0000256" key="8">
    <source>
        <dbReference type="ARBA" id="ARBA00022840"/>
    </source>
</evidence>
<feature type="transmembrane region" description="Helical" evidence="13">
    <location>
        <begin position="179"/>
        <end position="198"/>
    </location>
</feature>
<dbReference type="InterPro" id="IPR036641">
    <property type="entry name" value="HPT_dom_sf"/>
</dbReference>
<keyword evidence="8" id="KW-0067">ATP-binding</keyword>
<keyword evidence="7" id="KW-0547">Nucleotide-binding</keyword>
<dbReference type="SMART" id="SM00387">
    <property type="entry name" value="HATPase_c"/>
    <property type="match status" value="1"/>
</dbReference>
<dbReference type="CDD" id="cd16922">
    <property type="entry name" value="HATPase_EvgS-ArcB-TorS-like"/>
    <property type="match status" value="1"/>
</dbReference>
<reference evidence="16 17" key="1">
    <citation type="submission" date="2020-01" db="EMBL/GenBank/DDBJ databases">
        <authorList>
            <person name="Peng S.Y."/>
            <person name="Li J."/>
            <person name="Wang M."/>
            <person name="Wang L."/>
            <person name="Wang C.Q."/>
            <person name="Wang J.R."/>
        </authorList>
    </citation>
    <scope>NUCLEOTIDE SEQUENCE [LARGE SCALE GENOMIC DNA]</scope>
    <source>
        <strain evidence="16 17">XCT-34</strain>
    </source>
</reference>
<evidence type="ECO:0000256" key="4">
    <source>
        <dbReference type="ARBA" id="ARBA00022475"/>
    </source>
</evidence>
<evidence type="ECO:0000256" key="1">
    <source>
        <dbReference type="ARBA" id="ARBA00000085"/>
    </source>
</evidence>
<dbReference type="Gene3D" id="3.40.50.2300">
    <property type="match status" value="1"/>
</dbReference>
<evidence type="ECO:0000256" key="10">
    <source>
        <dbReference type="ARBA" id="ARBA00023012"/>
    </source>
</evidence>